<gene>
    <name evidence="12" type="ORF">FVW59_19245</name>
</gene>
<sequence length="154" mass="16224">MLIGDNAVVSIHYTLTDAEGNQLDSSQGSEPLVYLHGNGNLIPGLENALVGKASGDELNVALAPADGYGEPLPQLVQEVDRSIFQGVESIEPGMAFQSQDPQGNAQRVVVTAVEGDTITIDANHPLAGVELHFEVQVVDVRPGTDEEIAHGHAH</sequence>
<keyword evidence="4" id="KW-0963">Cytoplasm</keyword>
<dbReference type="GO" id="GO:0003755">
    <property type="term" value="F:peptidyl-prolyl cis-trans isomerase activity"/>
    <property type="evidence" value="ECO:0007669"/>
    <property type="project" value="UniProtKB-UniRule"/>
</dbReference>
<dbReference type="Gene3D" id="3.10.50.40">
    <property type="match status" value="1"/>
</dbReference>
<comment type="subcellular location">
    <subcellularLocation>
        <location evidence="2">Cytoplasm</location>
    </subcellularLocation>
</comment>
<organism evidence="12 13">
    <name type="scientific">Parahaliea aestuarii</name>
    <dbReference type="NCBI Taxonomy" id="1852021"/>
    <lineage>
        <taxon>Bacteria</taxon>
        <taxon>Pseudomonadati</taxon>
        <taxon>Pseudomonadota</taxon>
        <taxon>Gammaproteobacteria</taxon>
        <taxon>Cellvibrionales</taxon>
        <taxon>Halieaceae</taxon>
        <taxon>Parahaliea</taxon>
    </lineage>
</organism>
<dbReference type="AlphaFoldDB" id="A0A5C8ZKH0"/>
<evidence type="ECO:0000256" key="6">
    <source>
        <dbReference type="ARBA" id="ARBA00023186"/>
    </source>
</evidence>
<protein>
    <recommendedName>
        <fullName evidence="10">Peptidyl-prolyl cis-trans isomerase</fullName>
        <ecNumber evidence="10">5.2.1.8</ecNumber>
    </recommendedName>
</protein>
<dbReference type="SUPFAM" id="SSF54534">
    <property type="entry name" value="FKBP-like"/>
    <property type="match status" value="1"/>
</dbReference>
<evidence type="ECO:0000259" key="11">
    <source>
        <dbReference type="PROSITE" id="PS50059"/>
    </source>
</evidence>
<evidence type="ECO:0000256" key="8">
    <source>
        <dbReference type="ARBA" id="ARBA00037071"/>
    </source>
</evidence>
<comment type="catalytic activity">
    <reaction evidence="1 9 10">
        <text>[protein]-peptidylproline (omega=180) = [protein]-peptidylproline (omega=0)</text>
        <dbReference type="Rhea" id="RHEA:16237"/>
        <dbReference type="Rhea" id="RHEA-COMP:10747"/>
        <dbReference type="Rhea" id="RHEA-COMP:10748"/>
        <dbReference type="ChEBI" id="CHEBI:83833"/>
        <dbReference type="ChEBI" id="CHEBI:83834"/>
        <dbReference type="EC" id="5.2.1.8"/>
    </reaction>
</comment>
<dbReference type="GO" id="GO:0042026">
    <property type="term" value="P:protein refolding"/>
    <property type="evidence" value="ECO:0007669"/>
    <property type="project" value="UniProtKB-ARBA"/>
</dbReference>
<dbReference type="PANTHER" id="PTHR47861:SF3">
    <property type="entry name" value="FKBP-TYPE PEPTIDYL-PROLYL CIS-TRANS ISOMERASE SLYD"/>
    <property type="match status" value="1"/>
</dbReference>
<dbReference type="EMBL" id="VRYZ01000012">
    <property type="protein sequence ID" value="TXS88983.1"/>
    <property type="molecule type" value="Genomic_DNA"/>
</dbReference>
<evidence type="ECO:0000256" key="7">
    <source>
        <dbReference type="ARBA" id="ARBA00023235"/>
    </source>
</evidence>
<dbReference type="InterPro" id="IPR046357">
    <property type="entry name" value="PPIase_dom_sf"/>
</dbReference>
<dbReference type="Proteomes" id="UP000321933">
    <property type="component" value="Unassembled WGS sequence"/>
</dbReference>
<comment type="caution">
    <text evidence="12">The sequence shown here is derived from an EMBL/GenBank/DDBJ whole genome shotgun (WGS) entry which is preliminary data.</text>
</comment>
<evidence type="ECO:0000256" key="4">
    <source>
        <dbReference type="ARBA" id="ARBA00022490"/>
    </source>
</evidence>
<evidence type="ECO:0000256" key="1">
    <source>
        <dbReference type="ARBA" id="ARBA00000971"/>
    </source>
</evidence>
<proteinExistence type="inferred from homology"/>
<accession>A0A5C8ZKH0</accession>
<evidence type="ECO:0000256" key="3">
    <source>
        <dbReference type="ARBA" id="ARBA00006577"/>
    </source>
</evidence>
<keyword evidence="5 9" id="KW-0697">Rotamase</keyword>
<dbReference type="Pfam" id="PF00254">
    <property type="entry name" value="FKBP_C"/>
    <property type="match status" value="1"/>
</dbReference>
<feature type="domain" description="PPIase FKBP-type" evidence="11">
    <location>
        <begin position="6"/>
        <end position="70"/>
    </location>
</feature>
<dbReference type="InterPro" id="IPR001179">
    <property type="entry name" value="PPIase_FKBP_dom"/>
</dbReference>
<dbReference type="PROSITE" id="PS50059">
    <property type="entry name" value="FKBP_PPIASE"/>
    <property type="match status" value="1"/>
</dbReference>
<name>A0A5C8ZKH0_9GAMM</name>
<dbReference type="OrthoDB" id="9808891at2"/>
<evidence type="ECO:0000256" key="9">
    <source>
        <dbReference type="PROSITE-ProRule" id="PRU00277"/>
    </source>
</evidence>
<reference evidence="12 13" key="1">
    <citation type="submission" date="2019-08" db="EMBL/GenBank/DDBJ databases">
        <title>Parahaliea maris sp. nov., isolated from the surface seawater.</title>
        <authorList>
            <person name="Liu Y."/>
        </authorList>
    </citation>
    <scope>NUCLEOTIDE SEQUENCE [LARGE SCALE GENOMIC DNA]</scope>
    <source>
        <strain evidence="12 13">S2-26</strain>
    </source>
</reference>
<dbReference type="PANTHER" id="PTHR47861">
    <property type="entry name" value="FKBP-TYPE PEPTIDYL-PROLYL CIS-TRANS ISOMERASE SLYD"/>
    <property type="match status" value="1"/>
</dbReference>
<evidence type="ECO:0000256" key="5">
    <source>
        <dbReference type="ARBA" id="ARBA00023110"/>
    </source>
</evidence>
<keyword evidence="7 9" id="KW-0413">Isomerase</keyword>
<evidence type="ECO:0000313" key="13">
    <source>
        <dbReference type="Proteomes" id="UP000321933"/>
    </source>
</evidence>
<keyword evidence="6" id="KW-0143">Chaperone</keyword>
<dbReference type="EC" id="5.2.1.8" evidence="10"/>
<evidence type="ECO:0000256" key="10">
    <source>
        <dbReference type="RuleBase" id="RU003915"/>
    </source>
</evidence>
<evidence type="ECO:0000256" key="2">
    <source>
        <dbReference type="ARBA" id="ARBA00004496"/>
    </source>
</evidence>
<evidence type="ECO:0000313" key="12">
    <source>
        <dbReference type="EMBL" id="TXS88983.1"/>
    </source>
</evidence>
<dbReference type="GO" id="GO:0005737">
    <property type="term" value="C:cytoplasm"/>
    <property type="evidence" value="ECO:0007669"/>
    <property type="project" value="UniProtKB-SubCell"/>
</dbReference>
<comment type="similarity">
    <text evidence="3 10">Belongs to the FKBP-type PPIase family.</text>
</comment>
<comment type="function">
    <text evidence="8">Also involved in hydrogenase metallocenter assembly, probably by participating in the nickel insertion step. This function in hydrogenase biosynthesis requires chaperone activity and the presence of the metal-binding domain, but not PPIase activity.</text>
</comment>
<keyword evidence="13" id="KW-1185">Reference proteome</keyword>